<dbReference type="AlphaFoldDB" id="A0A5J5ECK3"/>
<dbReference type="InParanoid" id="A0A5J5ECK3"/>
<dbReference type="EMBL" id="VXIS01000499">
    <property type="protein sequence ID" value="KAA8893114.1"/>
    <property type="molecule type" value="Genomic_DNA"/>
</dbReference>
<dbReference type="PANTHER" id="PTHR34706:SF1">
    <property type="entry name" value="VWFA DOMAIN-CONTAINING PROTEIN"/>
    <property type="match status" value="1"/>
</dbReference>
<name>A0A5J5ECK3_9PEZI</name>
<feature type="compositionally biased region" description="Polar residues" evidence="1">
    <location>
        <begin position="23"/>
        <end position="49"/>
    </location>
</feature>
<evidence type="ECO:0000256" key="1">
    <source>
        <dbReference type="SAM" id="MobiDB-lite"/>
    </source>
</evidence>
<dbReference type="PANTHER" id="PTHR34706">
    <property type="entry name" value="SLR1338 PROTEIN"/>
    <property type="match status" value="1"/>
</dbReference>
<reference evidence="2 3" key="1">
    <citation type="submission" date="2019-09" db="EMBL/GenBank/DDBJ databases">
        <title>Draft genome of the ectomycorrhizal ascomycete Sphaerosporella brunnea.</title>
        <authorList>
            <consortium name="DOE Joint Genome Institute"/>
            <person name="Benucci G.M."/>
            <person name="Marozzi G."/>
            <person name="Antonielli L."/>
            <person name="Sanchez S."/>
            <person name="Marco P."/>
            <person name="Wang X."/>
            <person name="Falini L.B."/>
            <person name="Barry K."/>
            <person name="Haridas S."/>
            <person name="Lipzen A."/>
            <person name="Labutti K."/>
            <person name="Grigoriev I.V."/>
            <person name="Murat C."/>
            <person name="Martin F."/>
            <person name="Albertini E."/>
            <person name="Donnini D."/>
            <person name="Bonito G."/>
        </authorList>
    </citation>
    <scope>NUCLEOTIDE SEQUENCE [LARGE SCALE GENOMIC DNA]</scope>
    <source>
        <strain evidence="2 3">Sb_GMNB300</strain>
    </source>
</reference>
<evidence type="ECO:0008006" key="4">
    <source>
        <dbReference type="Google" id="ProtNLM"/>
    </source>
</evidence>
<accession>A0A5J5ECK3</accession>
<organism evidence="2 3">
    <name type="scientific">Sphaerosporella brunnea</name>
    <dbReference type="NCBI Taxonomy" id="1250544"/>
    <lineage>
        <taxon>Eukaryota</taxon>
        <taxon>Fungi</taxon>
        <taxon>Dikarya</taxon>
        <taxon>Ascomycota</taxon>
        <taxon>Pezizomycotina</taxon>
        <taxon>Pezizomycetes</taxon>
        <taxon>Pezizales</taxon>
        <taxon>Pyronemataceae</taxon>
        <taxon>Sphaerosporella</taxon>
    </lineage>
</organism>
<evidence type="ECO:0000313" key="3">
    <source>
        <dbReference type="Proteomes" id="UP000326924"/>
    </source>
</evidence>
<evidence type="ECO:0000313" key="2">
    <source>
        <dbReference type="EMBL" id="KAA8893114.1"/>
    </source>
</evidence>
<sequence length="379" mass="41401">MSGSVLPAMLSEQHPAAGDASNGAANPQPSKASNDAPNGQASNTASTSYPTAEQIKEYWAQLLEKEKVGIRHLCPDSERQGQAKKAEFMAKTIIDKGCKKEVAVQLSILALYDLVLLVDNSISMGFSENKSRVTTLKATLKQVAGLYQLVSQGYNPNPEKDGEKGGGKGGGIVSVKFLNPYGNKGHGYRDITPGKVNNMVDDVGFRGLTRIGTELLNRILKVYADVTQIKRPLLVVIFTDGEIEGEPDGLLKDVLTNTAAQHAQEDTSRAHLISYQFVAVGDDAGARELLEALDDDEKIGDYIDCLYGEDLDRLAKNPKEKWEILPKLFLGSILEDWDKYPGKHDIALETPTKELESRTINPNDQGDQEVVEVAEETDW</sequence>
<proteinExistence type="predicted"/>
<feature type="compositionally biased region" description="Acidic residues" evidence="1">
    <location>
        <begin position="366"/>
        <end position="379"/>
    </location>
</feature>
<protein>
    <recommendedName>
        <fullName evidence="4">VWFA domain-containing protein</fullName>
    </recommendedName>
</protein>
<gene>
    <name evidence="2" type="ORF">FN846DRAFT_980329</name>
</gene>
<dbReference type="SUPFAM" id="SSF53300">
    <property type="entry name" value="vWA-like"/>
    <property type="match status" value="1"/>
</dbReference>
<dbReference type="Proteomes" id="UP000326924">
    <property type="component" value="Unassembled WGS sequence"/>
</dbReference>
<feature type="region of interest" description="Disordered" evidence="1">
    <location>
        <begin position="351"/>
        <end position="379"/>
    </location>
</feature>
<dbReference type="OrthoDB" id="2142040at2759"/>
<comment type="caution">
    <text evidence="2">The sequence shown here is derived from an EMBL/GenBank/DDBJ whole genome shotgun (WGS) entry which is preliminary data.</text>
</comment>
<dbReference type="InterPro" id="IPR036465">
    <property type="entry name" value="vWFA_dom_sf"/>
</dbReference>
<feature type="region of interest" description="Disordered" evidence="1">
    <location>
        <begin position="1"/>
        <end position="49"/>
    </location>
</feature>
<keyword evidence="3" id="KW-1185">Reference proteome</keyword>